<accession>A0ABR9DIL9</accession>
<gene>
    <name evidence="1" type="ORF">EBB_20845</name>
</gene>
<sequence>MLKLVQVDNSVFDLAFDDPAANDLQAALETLVYAALFTDAEAPESRVPDRYERRGWWADPQAGTGLWYLRRQGLGDAARREAIYMVQQALLDHGLTDVSVIEDPTAAGNVSGVFLVISGLHNGRNFAMSVPL</sequence>
<organism evidence="1 2">
    <name type="scientific">Methylomonas fluvii</name>
    <dbReference type="NCBI Taxonomy" id="1854564"/>
    <lineage>
        <taxon>Bacteria</taxon>
        <taxon>Pseudomonadati</taxon>
        <taxon>Pseudomonadota</taxon>
        <taxon>Gammaproteobacteria</taxon>
        <taxon>Methylococcales</taxon>
        <taxon>Methylococcaceae</taxon>
        <taxon>Methylomonas</taxon>
    </lineage>
</organism>
<evidence type="ECO:0000313" key="1">
    <source>
        <dbReference type="EMBL" id="MBD9362900.1"/>
    </source>
</evidence>
<proteinExistence type="predicted"/>
<comment type="caution">
    <text evidence="1">The sequence shown here is derived from an EMBL/GenBank/DDBJ whole genome shotgun (WGS) entry which is preliminary data.</text>
</comment>
<name>A0ABR9DIL9_9GAMM</name>
<dbReference type="InterPro" id="IPR010877">
    <property type="entry name" value="Phage_Mu_Gp46"/>
</dbReference>
<dbReference type="Pfam" id="PF07409">
    <property type="entry name" value="GP46"/>
    <property type="match status" value="1"/>
</dbReference>
<evidence type="ECO:0000313" key="2">
    <source>
        <dbReference type="Proteomes" id="UP000641152"/>
    </source>
</evidence>
<dbReference type="Proteomes" id="UP000641152">
    <property type="component" value="Unassembled WGS sequence"/>
</dbReference>
<dbReference type="RefSeq" id="WP_192395630.1">
    <property type="nucleotide sequence ID" value="NZ_CAJHIU010000003.1"/>
</dbReference>
<reference evidence="1 2" key="1">
    <citation type="submission" date="2020-09" db="EMBL/GenBank/DDBJ databases">
        <title>Methylomonas albis sp. nov. and Methylomonas fluvii sp. nov.: Two cold-adapted methanotrophs from the River Elbe and an amended description of Methylovulum psychrotolerans strain Eb1.</title>
        <authorList>
            <person name="Bussmann I.K."/>
            <person name="Klings K.-W."/>
            <person name="Warnstedt J."/>
            <person name="Hoppert M."/>
            <person name="Saborowski A."/>
            <person name="Horn F."/>
            <person name="Liebner S."/>
        </authorList>
    </citation>
    <scope>NUCLEOTIDE SEQUENCE [LARGE SCALE GENOMIC DNA]</scope>
    <source>
        <strain evidence="1 2">EbB</strain>
    </source>
</reference>
<protein>
    <submittedName>
        <fullName evidence="1">Phage GP46 family protein</fullName>
    </submittedName>
</protein>
<keyword evidence="2" id="KW-1185">Reference proteome</keyword>
<dbReference type="EMBL" id="JACXST010000003">
    <property type="protein sequence ID" value="MBD9362900.1"/>
    <property type="molecule type" value="Genomic_DNA"/>
</dbReference>